<dbReference type="Proteomes" id="UP000663623">
    <property type="component" value="Chromosome"/>
</dbReference>
<keyword evidence="2" id="KW-1185">Reference proteome</keyword>
<evidence type="ECO:0000313" key="1">
    <source>
        <dbReference type="EMBL" id="BCS82268.1"/>
    </source>
</evidence>
<gene>
    <name evidence="1" type="ORF">CaldiYA01_22280</name>
</gene>
<accession>A0ABM7NQ98</accession>
<dbReference type="EMBL" id="AP024480">
    <property type="protein sequence ID" value="BCS82268.1"/>
    <property type="molecule type" value="Genomic_DNA"/>
</dbReference>
<name>A0ABM7NQ98_9FIRM</name>
<evidence type="ECO:0000313" key="2">
    <source>
        <dbReference type="Proteomes" id="UP000663623"/>
    </source>
</evidence>
<organism evidence="1 2">
    <name type="scientific">Caldicellulosiruptor diazotrophicus</name>
    <dbReference type="NCBI Taxonomy" id="2806205"/>
    <lineage>
        <taxon>Bacteria</taxon>
        <taxon>Bacillati</taxon>
        <taxon>Bacillota</taxon>
        <taxon>Bacillota incertae sedis</taxon>
        <taxon>Caldicellulosiruptorales</taxon>
        <taxon>Caldicellulosiruptoraceae</taxon>
        <taxon>Caldicellulosiruptor</taxon>
    </lineage>
</organism>
<protein>
    <submittedName>
        <fullName evidence="1">Uncharacterized protein</fullName>
    </submittedName>
</protein>
<proteinExistence type="predicted"/>
<reference evidence="1 2" key="1">
    <citation type="submission" date="2021-02" db="EMBL/GenBank/DDBJ databases">
        <title>Nitrogen-fixing ability and nitrogen fixation related genes of thermophilic fermentative bacteria in the genus Caldicellulosiruptor.</title>
        <authorList>
            <person name="Chen Y."/>
            <person name="Nishihara A."/>
            <person name="Haruta S."/>
        </authorList>
    </citation>
    <scope>NUCLEOTIDE SEQUENCE [LARGE SCALE GENOMIC DNA]</scope>
    <source>
        <strain evidence="1 2">YA01</strain>
    </source>
</reference>
<sequence>MFTQEFIVCIVERFRDKIGEIDKFFEQAQKAFRLIKNRSLYMGIEI</sequence>